<dbReference type="EMBL" id="UOEA01000037">
    <property type="protein sequence ID" value="VAV83239.1"/>
    <property type="molecule type" value="Genomic_DNA"/>
</dbReference>
<dbReference type="InterPro" id="IPR002201">
    <property type="entry name" value="Glyco_trans_9"/>
</dbReference>
<dbReference type="AlphaFoldDB" id="A0A3B0QT66"/>
<dbReference type="CDD" id="cd03789">
    <property type="entry name" value="GT9_LPS_heptosyltransferase"/>
    <property type="match status" value="1"/>
</dbReference>
<sequence>MALNILVVKYSSLGDIINAVPAVKLLRAGMPDARIHWLINKAYAPLIEDVPFVDEVIIAEGRGLGPTLRAISVLRRRRIDLVVDLQGLLKSAVIGYFSGASRRVSFPYTREGSGVFYSEKLGESRRDGVHAVVENASVVAGILGRDLPTDLSTELPVGESVINEARKLIKDVKGSGPLLALSPTSRWDSKMWGVASFAALADIFIEKNDARVVFTGTADDRGYIKGIIKKMRNKAINLAGKTDIKQLAAVFKLADIYVGCDSGATHIAASQGTAVVAVFGPTDPAYTGPYGDNAEVVSMKASCSPCRKRECKDLRCMHRVSANMVYDAAMRRLNS</sequence>
<dbReference type="PANTHER" id="PTHR30160">
    <property type="entry name" value="TETRAACYLDISACCHARIDE 4'-KINASE-RELATED"/>
    <property type="match status" value="1"/>
</dbReference>
<dbReference type="GO" id="GO:0009244">
    <property type="term" value="P:lipopolysaccharide core region biosynthetic process"/>
    <property type="evidence" value="ECO:0007669"/>
    <property type="project" value="TreeGrafter"/>
</dbReference>
<dbReference type="Gene3D" id="3.40.50.2000">
    <property type="entry name" value="Glycogen Phosphorylase B"/>
    <property type="match status" value="2"/>
</dbReference>
<keyword evidence="1" id="KW-0328">Glycosyltransferase</keyword>
<dbReference type="PANTHER" id="PTHR30160:SF1">
    <property type="entry name" value="LIPOPOLYSACCHARIDE 1,2-N-ACETYLGLUCOSAMINETRANSFERASE-RELATED"/>
    <property type="match status" value="1"/>
</dbReference>
<dbReference type="GO" id="GO:0005829">
    <property type="term" value="C:cytosol"/>
    <property type="evidence" value="ECO:0007669"/>
    <property type="project" value="TreeGrafter"/>
</dbReference>
<evidence type="ECO:0000256" key="2">
    <source>
        <dbReference type="ARBA" id="ARBA00022679"/>
    </source>
</evidence>
<evidence type="ECO:0000313" key="3">
    <source>
        <dbReference type="EMBL" id="VAV83239.1"/>
    </source>
</evidence>
<name>A0A3B0QT66_9ZZZZ</name>
<dbReference type="InterPro" id="IPR051199">
    <property type="entry name" value="LPS_LOS_Heptosyltrfase"/>
</dbReference>
<reference evidence="3" key="1">
    <citation type="submission" date="2018-06" db="EMBL/GenBank/DDBJ databases">
        <authorList>
            <person name="Zhirakovskaya E."/>
        </authorList>
    </citation>
    <scope>NUCLEOTIDE SEQUENCE</scope>
</reference>
<protein>
    <submittedName>
        <fullName evidence="3">Lipopolysaccharide core heptosyltransferase I</fullName>
    </submittedName>
</protein>
<organism evidence="3">
    <name type="scientific">hydrothermal vent metagenome</name>
    <dbReference type="NCBI Taxonomy" id="652676"/>
    <lineage>
        <taxon>unclassified sequences</taxon>
        <taxon>metagenomes</taxon>
        <taxon>ecological metagenomes</taxon>
    </lineage>
</organism>
<dbReference type="GO" id="GO:0008713">
    <property type="term" value="F:ADP-heptose-lipopolysaccharide heptosyltransferase activity"/>
    <property type="evidence" value="ECO:0007669"/>
    <property type="project" value="TreeGrafter"/>
</dbReference>
<dbReference type="SUPFAM" id="SSF53756">
    <property type="entry name" value="UDP-Glycosyltransferase/glycogen phosphorylase"/>
    <property type="match status" value="1"/>
</dbReference>
<evidence type="ECO:0000256" key="1">
    <source>
        <dbReference type="ARBA" id="ARBA00022676"/>
    </source>
</evidence>
<accession>A0A3B0QT66</accession>
<dbReference type="Pfam" id="PF01075">
    <property type="entry name" value="Glyco_transf_9"/>
    <property type="match status" value="1"/>
</dbReference>
<gene>
    <name evidence="3" type="ORF">MNBD_DELTA01-1477</name>
</gene>
<proteinExistence type="predicted"/>
<keyword evidence="2 3" id="KW-0808">Transferase</keyword>